<evidence type="ECO:0000256" key="7">
    <source>
        <dbReference type="ARBA" id="ARBA00023040"/>
    </source>
</evidence>
<dbReference type="Pfam" id="PF13853">
    <property type="entry name" value="7tm_4"/>
    <property type="match status" value="1"/>
</dbReference>
<dbReference type="PRINTS" id="PR00237">
    <property type="entry name" value="GPCRRHODOPSN"/>
</dbReference>
<evidence type="ECO:0000256" key="3">
    <source>
        <dbReference type="ARBA" id="ARBA00022606"/>
    </source>
</evidence>
<feature type="transmembrane region" description="Helical" evidence="11">
    <location>
        <begin position="101"/>
        <end position="119"/>
    </location>
</feature>
<keyword evidence="2" id="KW-1003">Cell membrane</keyword>
<evidence type="ECO:0000256" key="5">
    <source>
        <dbReference type="ARBA" id="ARBA00022725"/>
    </source>
</evidence>
<dbReference type="CDD" id="cd13954">
    <property type="entry name" value="7tmA_OR"/>
    <property type="match status" value="1"/>
</dbReference>
<sequence>MILVENYTYDYFILTFPSQVKNKSLLSIIFILIYLTGVVANTVTIIVIYNDQHLHTPMYLFLCNLSIIDLCYTTITVPKLVYMFLSGIYTLSFTQCFTQMYFFSHLATTEDLLLFIMAYDRYVAICNPLHYHSVLSKKNCLLLMSIAWVSGFFNSSATTFALSKIPMCYSNTVPQFFCEFKAFEKISCPNAGFQFINYLEALTFGLGPFLCCLISYTKVIIIILQIKSSDGKRKAFSTCSSHLMVLTITYGTWVSVYIMPPFKYTQVFELTLSVLYTTITPMLNPLIYSVRNKDVKRAILVMVGDKVKE</sequence>
<keyword evidence="10" id="KW-0807">Transducer</keyword>
<evidence type="ECO:0000256" key="10">
    <source>
        <dbReference type="ARBA" id="ARBA00023224"/>
    </source>
</evidence>
<dbReference type="SUPFAM" id="SSF81321">
    <property type="entry name" value="Family A G protein-coupled receptor-like"/>
    <property type="match status" value="1"/>
</dbReference>
<evidence type="ECO:0000256" key="2">
    <source>
        <dbReference type="ARBA" id="ARBA00022475"/>
    </source>
</evidence>
<dbReference type="GO" id="GO:0005886">
    <property type="term" value="C:plasma membrane"/>
    <property type="evidence" value="ECO:0007669"/>
    <property type="project" value="UniProtKB-SubCell"/>
</dbReference>
<dbReference type="EMBL" id="WNYA01001127">
    <property type="protein sequence ID" value="KAG8546354.1"/>
    <property type="molecule type" value="Genomic_DNA"/>
</dbReference>
<keyword evidence="9" id="KW-0675">Receptor</keyword>
<reference evidence="13" key="1">
    <citation type="thesis" date="2020" institute="ProQuest LLC" country="789 East Eisenhower Parkway, Ann Arbor, MI, USA">
        <title>Comparative Genomics and Chromosome Evolution.</title>
        <authorList>
            <person name="Mudd A.B."/>
        </authorList>
    </citation>
    <scope>NUCLEOTIDE SEQUENCE</scope>
    <source>
        <strain evidence="13">237g6f4</strain>
        <tissue evidence="13">Blood</tissue>
    </source>
</reference>
<dbReference type="InterPro" id="IPR017452">
    <property type="entry name" value="GPCR_Rhodpsn_7TM"/>
</dbReference>
<keyword evidence="4 11" id="KW-0812">Transmembrane</keyword>
<gene>
    <name evidence="13" type="ORF">GDO81_019158</name>
</gene>
<name>A0AAV6Z9Z5_ENGPU</name>
<accession>A0AAV6Z9Z5</accession>
<keyword evidence="6 11" id="KW-1133">Transmembrane helix</keyword>
<feature type="transmembrane region" description="Helical" evidence="11">
    <location>
        <begin position="61"/>
        <end position="81"/>
    </location>
</feature>
<keyword evidence="7" id="KW-0297">G-protein coupled receptor</keyword>
<protein>
    <recommendedName>
        <fullName evidence="12">G-protein coupled receptors family 1 profile domain-containing protein</fullName>
    </recommendedName>
</protein>
<dbReference type="AlphaFoldDB" id="A0AAV6Z9Z5"/>
<keyword evidence="14" id="KW-1185">Reference proteome</keyword>
<dbReference type="InterPro" id="IPR000725">
    <property type="entry name" value="Olfact_rcpt"/>
</dbReference>
<evidence type="ECO:0000256" key="11">
    <source>
        <dbReference type="SAM" id="Phobius"/>
    </source>
</evidence>
<organism evidence="13 14">
    <name type="scientific">Engystomops pustulosus</name>
    <name type="common">Tungara frog</name>
    <name type="synonym">Physalaemus pustulosus</name>
    <dbReference type="NCBI Taxonomy" id="76066"/>
    <lineage>
        <taxon>Eukaryota</taxon>
        <taxon>Metazoa</taxon>
        <taxon>Chordata</taxon>
        <taxon>Craniata</taxon>
        <taxon>Vertebrata</taxon>
        <taxon>Euteleostomi</taxon>
        <taxon>Amphibia</taxon>
        <taxon>Batrachia</taxon>
        <taxon>Anura</taxon>
        <taxon>Neobatrachia</taxon>
        <taxon>Hyloidea</taxon>
        <taxon>Leptodactylidae</taxon>
        <taxon>Leiuperinae</taxon>
        <taxon>Engystomops</taxon>
    </lineage>
</organism>
<evidence type="ECO:0000256" key="9">
    <source>
        <dbReference type="ARBA" id="ARBA00023170"/>
    </source>
</evidence>
<dbReference type="Gene3D" id="1.20.1070.10">
    <property type="entry name" value="Rhodopsin 7-helix transmembrane proteins"/>
    <property type="match status" value="1"/>
</dbReference>
<dbReference type="PROSITE" id="PS50262">
    <property type="entry name" value="G_PROTEIN_RECEP_F1_2"/>
    <property type="match status" value="1"/>
</dbReference>
<feature type="domain" description="G-protein coupled receptors family 1 profile" evidence="12">
    <location>
        <begin position="40"/>
        <end position="288"/>
    </location>
</feature>
<evidence type="ECO:0000256" key="1">
    <source>
        <dbReference type="ARBA" id="ARBA00004651"/>
    </source>
</evidence>
<feature type="transmembrane region" description="Helical" evidence="11">
    <location>
        <begin position="25"/>
        <end position="49"/>
    </location>
</feature>
<dbReference type="PANTHER" id="PTHR26453">
    <property type="entry name" value="OLFACTORY RECEPTOR"/>
    <property type="match status" value="1"/>
</dbReference>
<dbReference type="GO" id="GO:0004930">
    <property type="term" value="F:G protein-coupled receptor activity"/>
    <property type="evidence" value="ECO:0007669"/>
    <property type="project" value="UniProtKB-KW"/>
</dbReference>
<dbReference type="FunFam" id="1.20.1070.10:FF:000015">
    <property type="entry name" value="Olfactory receptor"/>
    <property type="match status" value="1"/>
</dbReference>
<feature type="transmembrane region" description="Helical" evidence="11">
    <location>
        <begin position="236"/>
        <end position="258"/>
    </location>
</feature>
<evidence type="ECO:0000256" key="4">
    <source>
        <dbReference type="ARBA" id="ARBA00022692"/>
    </source>
</evidence>
<evidence type="ECO:0000313" key="13">
    <source>
        <dbReference type="EMBL" id="KAG8546354.1"/>
    </source>
</evidence>
<keyword evidence="5" id="KW-0552">Olfaction</keyword>
<evidence type="ECO:0000259" key="12">
    <source>
        <dbReference type="PROSITE" id="PS50262"/>
    </source>
</evidence>
<evidence type="ECO:0000256" key="8">
    <source>
        <dbReference type="ARBA" id="ARBA00023136"/>
    </source>
</evidence>
<feature type="transmembrane region" description="Helical" evidence="11">
    <location>
        <begin position="270"/>
        <end position="290"/>
    </location>
</feature>
<dbReference type="GO" id="GO:0004984">
    <property type="term" value="F:olfactory receptor activity"/>
    <property type="evidence" value="ECO:0007669"/>
    <property type="project" value="InterPro"/>
</dbReference>
<evidence type="ECO:0000256" key="6">
    <source>
        <dbReference type="ARBA" id="ARBA00022989"/>
    </source>
</evidence>
<keyword evidence="3" id="KW-0716">Sensory transduction</keyword>
<proteinExistence type="predicted"/>
<dbReference type="InterPro" id="IPR000276">
    <property type="entry name" value="GPCR_Rhodpsn"/>
</dbReference>
<feature type="transmembrane region" description="Helical" evidence="11">
    <location>
        <begin position="201"/>
        <end position="224"/>
    </location>
</feature>
<comment type="subcellular location">
    <subcellularLocation>
        <location evidence="1">Cell membrane</location>
        <topology evidence="1">Multi-pass membrane protein</topology>
    </subcellularLocation>
</comment>
<comment type="caution">
    <text evidence="13">The sequence shown here is derived from an EMBL/GenBank/DDBJ whole genome shotgun (WGS) entry which is preliminary data.</text>
</comment>
<evidence type="ECO:0000313" key="14">
    <source>
        <dbReference type="Proteomes" id="UP000824782"/>
    </source>
</evidence>
<dbReference type="Proteomes" id="UP000824782">
    <property type="component" value="Unassembled WGS sequence"/>
</dbReference>
<dbReference type="PRINTS" id="PR00245">
    <property type="entry name" value="OLFACTORYR"/>
</dbReference>
<feature type="transmembrane region" description="Helical" evidence="11">
    <location>
        <begin position="140"/>
        <end position="162"/>
    </location>
</feature>
<keyword evidence="8 11" id="KW-0472">Membrane</keyword>